<dbReference type="InterPro" id="IPR036075">
    <property type="entry name" value="ARMT-1-like_metal-bd_sf"/>
</dbReference>
<feature type="domain" description="Damage-control phosphatase ARMT1-like metal-binding" evidence="1">
    <location>
        <begin position="28"/>
        <end position="266"/>
    </location>
</feature>
<evidence type="ECO:0000313" key="3">
    <source>
        <dbReference type="Proteomes" id="UP000777265"/>
    </source>
</evidence>
<dbReference type="Proteomes" id="UP000777265">
    <property type="component" value="Unassembled WGS sequence"/>
</dbReference>
<evidence type="ECO:0000259" key="1">
    <source>
        <dbReference type="Pfam" id="PF01937"/>
    </source>
</evidence>
<dbReference type="PIRSF" id="PIRSF006593">
    <property type="entry name" value="UCP006593"/>
    <property type="match status" value="1"/>
</dbReference>
<dbReference type="InterPro" id="IPR002791">
    <property type="entry name" value="ARMT1-like_metal-bd"/>
</dbReference>
<sequence length="283" mass="31512">MKLMEHCRGCLRGLVEKVVALSEGDDGILSHCYSVIDSLWGEDRTPPEIANRLLGDIKEMTGIYDPYHSAKDREVGLARRSARELADTLPETLEGLLKLSALGNSMDFFIDSGYDTTGFEFTGEIDTIGAEFHSKGKDVLMFADNVGELFFDIKLIEYLERRGKIVSYAVKEHPAQNDLSMPDVDRFRFREVFPNIISTGSGEVGIRRKLMRGRIKDMWEGDAIVIAKGMANYETISEYGEERTVIHIMKVKCPTVAHAVGHGVGQYIAIIGGERDGCEKGLL</sequence>
<gene>
    <name evidence="2" type="ORF">GXY80_14305</name>
</gene>
<evidence type="ECO:0000313" key="2">
    <source>
        <dbReference type="EMBL" id="NLW36630.1"/>
    </source>
</evidence>
<dbReference type="SUPFAM" id="SSF111321">
    <property type="entry name" value="AF1104-like"/>
    <property type="match status" value="1"/>
</dbReference>
<dbReference type="Pfam" id="PF01937">
    <property type="entry name" value="ARMT1-like_dom"/>
    <property type="match status" value="1"/>
</dbReference>
<name>A0A971M6T1_9BACT</name>
<dbReference type="EMBL" id="JAAYEE010000275">
    <property type="protein sequence ID" value="NLW36630.1"/>
    <property type="molecule type" value="Genomic_DNA"/>
</dbReference>
<organism evidence="2 3">
    <name type="scientific">Syntrophorhabdus aromaticivorans</name>
    <dbReference type="NCBI Taxonomy" id="328301"/>
    <lineage>
        <taxon>Bacteria</taxon>
        <taxon>Pseudomonadati</taxon>
        <taxon>Thermodesulfobacteriota</taxon>
        <taxon>Syntrophorhabdia</taxon>
        <taxon>Syntrophorhabdales</taxon>
        <taxon>Syntrophorhabdaceae</taxon>
        <taxon>Syntrophorhabdus</taxon>
    </lineage>
</organism>
<dbReference type="AlphaFoldDB" id="A0A971M6T1"/>
<reference evidence="2" key="2">
    <citation type="submission" date="2020-01" db="EMBL/GenBank/DDBJ databases">
        <authorList>
            <person name="Campanaro S."/>
        </authorList>
    </citation>
    <scope>NUCLEOTIDE SEQUENCE</scope>
    <source>
        <strain evidence="2">AS06rmzACSIP_7</strain>
    </source>
</reference>
<dbReference type="Gene3D" id="3.40.50.10880">
    <property type="entry name" value="Uncharacterised protein PF01937, DUF89, domain 3"/>
    <property type="match status" value="1"/>
</dbReference>
<dbReference type="InterPro" id="IPR014444">
    <property type="entry name" value="PH1575-like"/>
</dbReference>
<protein>
    <submittedName>
        <fullName evidence="2">DUF89 family protein</fullName>
    </submittedName>
</protein>
<reference evidence="2" key="1">
    <citation type="journal article" date="2020" name="Biotechnol. Biofuels">
        <title>New insights from the biogas microbiome by comprehensive genome-resolved metagenomics of nearly 1600 species originating from multiple anaerobic digesters.</title>
        <authorList>
            <person name="Campanaro S."/>
            <person name="Treu L."/>
            <person name="Rodriguez-R L.M."/>
            <person name="Kovalovszki A."/>
            <person name="Ziels R.M."/>
            <person name="Maus I."/>
            <person name="Zhu X."/>
            <person name="Kougias P.G."/>
            <person name="Basile A."/>
            <person name="Luo G."/>
            <person name="Schluter A."/>
            <person name="Konstantinidis K.T."/>
            <person name="Angelidaki I."/>
        </authorList>
    </citation>
    <scope>NUCLEOTIDE SEQUENCE</scope>
    <source>
        <strain evidence="2">AS06rmzACSIP_7</strain>
    </source>
</reference>
<comment type="caution">
    <text evidence="2">The sequence shown here is derived from an EMBL/GenBank/DDBJ whole genome shotgun (WGS) entry which is preliminary data.</text>
</comment>
<proteinExistence type="predicted"/>
<accession>A0A971M6T1</accession>